<dbReference type="Pfam" id="PF00574">
    <property type="entry name" value="CLP_protease"/>
    <property type="match status" value="1"/>
</dbReference>
<dbReference type="InterPro" id="IPR023562">
    <property type="entry name" value="ClpP/TepA"/>
</dbReference>
<dbReference type="PRINTS" id="PR00127">
    <property type="entry name" value="CLPPROTEASEP"/>
</dbReference>
<proteinExistence type="inferred from homology"/>
<dbReference type="PANTHER" id="PTHR10381">
    <property type="entry name" value="ATP-DEPENDENT CLP PROTEASE PROTEOLYTIC SUBUNIT"/>
    <property type="match status" value="1"/>
</dbReference>
<evidence type="ECO:0000313" key="3">
    <source>
        <dbReference type="EMBL" id="KAG5182995.1"/>
    </source>
</evidence>
<comment type="similarity">
    <text evidence="1 2">Belongs to the peptidase S14 family.</text>
</comment>
<feature type="non-terminal residue" evidence="3">
    <location>
        <position position="129"/>
    </location>
</feature>
<evidence type="ECO:0000256" key="2">
    <source>
        <dbReference type="RuleBase" id="RU003567"/>
    </source>
</evidence>
<keyword evidence="4" id="KW-1185">Reference proteome</keyword>
<dbReference type="Proteomes" id="UP000664859">
    <property type="component" value="Unassembled WGS sequence"/>
</dbReference>
<dbReference type="GO" id="GO:0004176">
    <property type="term" value="F:ATP-dependent peptidase activity"/>
    <property type="evidence" value="ECO:0007669"/>
    <property type="project" value="InterPro"/>
</dbReference>
<organism evidence="3 4">
    <name type="scientific">Tribonema minus</name>
    <dbReference type="NCBI Taxonomy" id="303371"/>
    <lineage>
        <taxon>Eukaryota</taxon>
        <taxon>Sar</taxon>
        <taxon>Stramenopiles</taxon>
        <taxon>Ochrophyta</taxon>
        <taxon>PX clade</taxon>
        <taxon>Xanthophyceae</taxon>
        <taxon>Tribonematales</taxon>
        <taxon>Tribonemataceae</taxon>
        <taxon>Tribonema</taxon>
    </lineage>
</organism>
<dbReference type="Gene3D" id="3.90.226.10">
    <property type="entry name" value="2-enoyl-CoA Hydratase, Chain A, domain 1"/>
    <property type="match status" value="1"/>
</dbReference>
<dbReference type="PANTHER" id="PTHR10381:SF11">
    <property type="entry name" value="ATP-DEPENDENT CLP PROTEASE PROTEOLYTIC SUBUNIT, MITOCHONDRIAL"/>
    <property type="match status" value="1"/>
</dbReference>
<feature type="non-terminal residue" evidence="3">
    <location>
        <position position="1"/>
    </location>
</feature>
<dbReference type="GO" id="GO:0006515">
    <property type="term" value="P:protein quality control for misfolded or incompletely synthesized proteins"/>
    <property type="evidence" value="ECO:0007669"/>
    <property type="project" value="TreeGrafter"/>
</dbReference>
<accession>A0A836CE14</accession>
<dbReference type="GO" id="GO:0051117">
    <property type="term" value="F:ATPase binding"/>
    <property type="evidence" value="ECO:0007669"/>
    <property type="project" value="TreeGrafter"/>
</dbReference>
<evidence type="ECO:0000256" key="1">
    <source>
        <dbReference type="ARBA" id="ARBA00007039"/>
    </source>
</evidence>
<protein>
    <recommendedName>
        <fullName evidence="2">ATP-dependent Clp protease proteolytic subunit</fullName>
    </recommendedName>
</protein>
<dbReference type="InterPro" id="IPR001907">
    <property type="entry name" value="ClpP"/>
</dbReference>
<dbReference type="GO" id="GO:0004252">
    <property type="term" value="F:serine-type endopeptidase activity"/>
    <property type="evidence" value="ECO:0007669"/>
    <property type="project" value="InterPro"/>
</dbReference>
<dbReference type="InterPro" id="IPR029045">
    <property type="entry name" value="ClpP/crotonase-like_dom_sf"/>
</dbReference>
<dbReference type="AlphaFoldDB" id="A0A836CE14"/>
<evidence type="ECO:0000313" key="4">
    <source>
        <dbReference type="Proteomes" id="UP000664859"/>
    </source>
</evidence>
<reference evidence="3" key="1">
    <citation type="submission" date="2021-02" db="EMBL/GenBank/DDBJ databases">
        <title>First Annotated Genome of the Yellow-green Alga Tribonema minus.</title>
        <authorList>
            <person name="Mahan K.M."/>
        </authorList>
    </citation>
    <scope>NUCLEOTIDE SEQUENCE</scope>
    <source>
        <strain evidence="3">UTEX B ZZ1240</strain>
    </source>
</reference>
<dbReference type="SUPFAM" id="SSF52096">
    <property type="entry name" value="ClpP/crotonase"/>
    <property type="match status" value="1"/>
</dbReference>
<dbReference type="GO" id="GO:0009368">
    <property type="term" value="C:endopeptidase Clp complex"/>
    <property type="evidence" value="ECO:0007669"/>
    <property type="project" value="TreeGrafter"/>
</dbReference>
<comment type="caution">
    <text evidence="3">The sequence shown here is derived from an EMBL/GenBank/DDBJ whole genome shotgun (WGS) entry which is preliminary data.</text>
</comment>
<name>A0A836CE14_9STRA</name>
<gene>
    <name evidence="3" type="ORF">JKP88DRAFT_135642</name>
</gene>
<dbReference type="EMBL" id="JAFCMP010000223">
    <property type="protein sequence ID" value="KAG5182995.1"/>
    <property type="molecule type" value="Genomic_DNA"/>
</dbReference>
<sequence>PVELHVQSSGGALMPALAIVDTICRSPVPVHSFVEGFAASAATLMTVVCAVRYAHPNSLMLIHQMSGGAEGTLAQVGDRVDGMRTIDKLVKNVYLMHTRIASDDLEELMKHDVWMTASECMHKGIVDEI</sequence>
<dbReference type="OrthoDB" id="2017408at2759"/>